<dbReference type="VEuPathDB" id="TriTrypDB:BSAL_23095"/>
<organism evidence="1 2">
    <name type="scientific">Bodo saltans</name>
    <name type="common">Flagellated protozoan</name>
    <dbReference type="NCBI Taxonomy" id="75058"/>
    <lineage>
        <taxon>Eukaryota</taxon>
        <taxon>Discoba</taxon>
        <taxon>Euglenozoa</taxon>
        <taxon>Kinetoplastea</taxon>
        <taxon>Metakinetoplastina</taxon>
        <taxon>Eubodonida</taxon>
        <taxon>Bodonidae</taxon>
        <taxon>Bodo</taxon>
    </lineage>
</organism>
<reference evidence="2" key="1">
    <citation type="submission" date="2015-09" db="EMBL/GenBank/DDBJ databases">
        <authorList>
            <consortium name="Pathogen Informatics"/>
        </authorList>
    </citation>
    <scope>NUCLEOTIDE SEQUENCE [LARGE SCALE GENOMIC DNA]</scope>
    <source>
        <strain evidence="2">Lake Konstanz</strain>
    </source>
</reference>
<name>A0A0S4JMJ4_BODSA</name>
<evidence type="ECO:0000313" key="1">
    <source>
        <dbReference type="EMBL" id="CUG89725.1"/>
    </source>
</evidence>
<proteinExistence type="predicted"/>
<dbReference type="AlphaFoldDB" id="A0A0S4JMJ4"/>
<dbReference type="EMBL" id="CYKH01001764">
    <property type="protein sequence ID" value="CUG89725.1"/>
    <property type="molecule type" value="Genomic_DNA"/>
</dbReference>
<keyword evidence="2" id="KW-1185">Reference proteome</keyword>
<gene>
    <name evidence="1" type="ORF">BSAL_23095</name>
</gene>
<dbReference type="Proteomes" id="UP000051952">
    <property type="component" value="Unassembled WGS sequence"/>
</dbReference>
<evidence type="ECO:0000313" key="2">
    <source>
        <dbReference type="Proteomes" id="UP000051952"/>
    </source>
</evidence>
<sequence length="83" mass="9039">MTTDGRFEWFEGSTDKFPFLFPPPARLTATLTCCCSHVAAAGCFHFFADPSACEVCECLRPPPRCCSVEEEAVADCVDSSLLP</sequence>
<accession>A0A0S4JMJ4</accession>
<protein>
    <submittedName>
        <fullName evidence="1">Uncharacterized protein</fullName>
    </submittedName>
</protein>